<dbReference type="InterPro" id="IPR035965">
    <property type="entry name" value="PAS-like_dom_sf"/>
</dbReference>
<dbReference type="SUPFAM" id="SSF47384">
    <property type="entry name" value="Homodimeric domain of signal transducing histidine kinase"/>
    <property type="match status" value="1"/>
</dbReference>
<dbReference type="Gene3D" id="3.30.565.10">
    <property type="entry name" value="Histidine kinase-like ATPase, C-terminal domain"/>
    <property type="match status" value="1"/>
</dbReference>
<feature type="domain" description="PAS" evidence="5">
    <location>
        <begin position="27"/>
        <end position="100"/>
    </location>
</feature>
<feature type="domain" description="PAC" evidence="6">
    <location>
        <begin position="101"/>
        <end position="155"/>
    </location>
</feature>
<dbReference type="PRINTS" id="PR00344">
    <property type="entry name" value="BCTRLSENSOR"/>
</dbReference>
<dbReference type="Gene3D" id="3.30.450.20">
    <property type="entry name" value="PAS domain"/>
    <property type="match status" value="1"/>
</dbReference>
<dbReference type="InterPro" id="IPR004358">
    <property type="entry name" value="Sig_transdc_His_kin-like_C"/>
</dbReference>
<dbReference type="RefSeq" id="WP_149818724.1">
    <property type="nucleotide sequence ID" value="NZ_VUOA01000026.1"/>
</dbReference>
<evidence type="ECO:0000256" key="1">
    <source>
        <dbReference type="ARBA" id="ARBA00000085"/>
    </source>
</evidence>
<dbReference type="Pfam" id="PF13426">
    <property type="entry name" value="PAS_9"/>
    <property type="match status" value="1"/>
</dbReference>
<dbReference type="InterPro" id="IPR036890">
    <property type="entry name" value="HATPase_C_sf"/>
</dbReference>
<dbReference type="AlphaFoldDB" id="A0A5B2VCP5"/>
<evidence type="ECO:0000259" key="5">
    <source>
        <dbReference type="PROSITE" id="PS50112"/>
    </source>
</evidence>
<dbReference type="EMBL" id="VUOA01000026">
    <property type="protein sequence ID" value="KAA2236528.1"/>
    <property type="molecule type" value="Genomic_DNA"/>
</dbReference>
<evidence type="ECO:0000259" key="6">
    <source>
        <dbReference type="PROSITE" id="PS50113"/>
    </source>
</evidence>
<dbReference type="InterPro" id="IPR000700">
    <property type="entry name" value="PAS-assoc_C"/>
</dbReference>
<feature type="domain" description="Histidine kinase" evidence="4">
    <location>
        <begin position="168"/>
        <end position="381"/>
    </location>
</feature>
<comment type="catalytic activity">
    <reaction evidence="1">
        <text>ATP + protein L-histidine = ADP + protein N-phospho-L-histidine.</text>
        <dbReference type="EC" id="2.7.13.3"/>
    </reaction>
</comment>
<dbReference type="PROSITE" id="PS50113">
    <property type="entry name" value="PAC"/>
    <property type="match status" value="1"/>
</dbReference>
<dbReference type="InterPro" id="IPR003661">
    <property type="entry name" value="HisK_dim/P_dom"/>
</dbReference>
<dbReference type="CDD" id="cd00082">
    <property type="entry name" value="HisKA"/>
    <property type="match status" value="1"/>
</dbReference>
<name>A0A5B2VCP5_9HYPH</name>
<accession>A0A5B2VCP5</accession>
<keyword evidence="3" id="KW-0597">Phosphoprotein</keyword>
<dbReference type="OrthoDB" id="9796100at2"/>
<dbReference type="SMART" id="SM00086">
    <property type="entry name" value="PAC"/>
    <property type="match status" value="1"/>
</dbReference>
<comment type="caution">
    <text evidence="7">The sequence shown here is derived from an EMBL/GenBank/DDBJ whole genome shotgun (WGS) entry which is preliminary data.</text>
</comment>
<dbReference type="PANTHER" id="PTHR43065:SF42">
    <property type="entry name" value="TWO-COMPONENT SENSOR PPRA"/>
    <property type="match status" value="1"/>
</dbReference>
<dbReference type="InterPro" id="IPR000014">
    <property type="entry name" value="PAS"/>
</dbReference>
<dbReference type="SUPFAM" id="SSF55785">
    <property type="entry name" value="PYP-like sensor domain (PAS domain)"/>
    <property type="match status" value="1"/>
</dbReference>
<dbReference type="Pfam" id="PF02518">
    <property type="entry name" value="HATPase_c"/>
    <property type="match status" value="1"/>
</dbReference>
<dbReference type="InterPro" id="IPR001610">
    <property type="entry name" value="PAC"/>
</dbReference>
<protein>
    <recommendedName>
        <fullName evidence="2">histidine kinase</fullName>
        <ecNumber evidence="2">2.7.13.3</ecNumber>
    </recommendedName>
</protein>
<evidence type="ECO:0000256" key="3">
    <source>
        <dbReference type="ARBA" id="ARBA00022553"/>
    </source>
</evidence>
<dbReference type="SMART" id="SM00091">
    <property type="entry name" value="PAS"/>
    <property type="match status" value="1"/>
</dbReference>
<dbReference type="InterPro" id="IPR036097">
    <property type="entry name" value="HisK_dim/P_sf"/>
</dbReference>
<evidence type="ECO:0000256" key="2">
    <source>
        <dbReference type="ARBA" id="ARBA00012438"/>
    </source>
</evidence>
<proteinExistence type="predicted"/>
<dbReference type="Gene3D" id="1.10.287.130">
    <property type="match status" value="1"/>
</dbReference>
<evidence type="ECO:0000313" key="8">
    <source>
        <dbReference type="Proteomes" id="UP000323142"/>
    </source>
</evidence>
<reference evidence="7 8" key="2">
    <citation type="submission" date="2019-09" db="EMBL/GenBank/DDBJ databases">
        <authorList>
            <person name="Jin C."/>
        </authorList>
    </citation>
    <scope>NUCLEOTIDE SEQUENCE [LARGE SCALE GENOMIC DNA]</scope>
    <source>
        <strain evidence="7 8">BN140002</strain>
    </source>
</reference>
<dbReference type="InterPro" id="IPR003594">
    <property type="entry name" value="HATPase_dom"/>
</dbReference>
<dbReference type="InterPro" id="IPR005467">
    <property type="entry name" value="His_kinase_dom"/>
</dbReference>
<dbReference type="CDD" id="cd00130">
    <property type="entry name" value="PAS"/>
    <property type="match status" value="1"/>
</dbReference>
<dbReference type="PROSITE" id="PS50112">
    <property type="entry name" value="PAS"/>
    <property type="match status" value="1"/>
</dbReference>
<reference evidence="7 8" key="1">
    <citation type="submission" date="2019-09" db="EMBL/GenBank/DDBJ databases">
        <title>Salinarimonas rosea gen. nov., sp. nov., a new member of the a-2 subgroup of the Proteobacteria.</title>
        <authorList>
            <person name="Liu J."/>
        </authorList>
    </citation>
    <scope>NUCLEOTIDE SEQUENCE [LARGE SCALE GENOMIC DNA]</scope>
    <source>
        <strain evidence="7 8">BN140002</strain>
    </source>
</reference>
<dbReference type="PROSITE" id="PS50109">
    <property type="entry name" value="HIS_KIN"/>
    <property type="match status" value="1"/>
</dbReference>
<evidence type="ECO:0000259" key="4">
    <source>
        <dbReference type="PROSITE" id="PS50109"/>
    </source>
</evidence>
<dbReference type="PANTHER" id="PTHR43065">
    <property type="entry name" value="SENSOR HISTIDINE KINASE"/>
    <property type="match status" value="1"/>
</dbReference>
<dbReference type="SUPFAM" id="SSF55874">
    <property type="entry name" value="ATPase domain of HSP90 chaperone/DNA topoisomerase II/histidine kinase"/>
    <property type="match status" value="1"/>
</dbReference>
<dbReference type="SMART" id="SM00388">
    <property type="entry name" value="HisKA"/>
    <property type="match status" value="1"/>
</dbReference>
<dbReference type="NCBIfam" id="TIGR00229">
    <property type="entry name" value="sensory_box"/>
    <property type="match status" value="1"/>
</dbReference>
<dbReference type="EC" id="2.7.13.3" evidence="2"/>
<evidence type="ECO:0000313" key="7">
    <source>
        <dbReference type="EMBL" id="KAA2236528.1"/>
    </source>
</evidence>
<dbReference type="Proteomes" id="UP000323142">
    <property type="component" value="Unassembled WGS sequence"/>
</dbReference>
<dbReference type="SMART" id="SM00387">
    <property type="entry name" value="HATPase_c"/>
    <property type="match status" value="1"/>
</dbReference>
<sequence>MGRGAGAAAEAGDGFGGVLRLGAAAGLERLLRAAIETSPVNVTLADATKPGRPLLYVNPAFCETTGYSAEEVLGRNCRFLQGPDTDPEAVERLRGALARAEPIRITLLNYRRDGKPFWNELSILPVFGTDGQLEAFLGQQVDVTQERIAAERDGQRQRVEALGRLAGGVAHEINNLLQPMLALPSLVADALPAEAEAEREWLTLIQDHARQARSIVRDVLAFSRGSEKPAKPREATALVTQALGFAQGLIPPGVSVRRTGALASGARLGLVAVEETQLRQVLTNLLLNAAQAMGGHGEVEVGLVGDGDALRLTVADNGPGMDEAVRARIFEPFFTTKPPGEGTGLGLSVVHGLVASWGGSAGVESRPGQGTCITIHVPVAAGGPDQSVQGVS</sequence>
<keyword evidence="8" id="KW-1185">Reference proteome</keyword>
<gene>
    <name evidence="7" type="ORF">F0L46_14460</name>
</gene>
<organism evidence="7 8">
    <name type="scientific">Salinarimonas soli</name>
    <dbReference type="NCBI Taxonomy" id="1638099"/>
    <lineage>
        <taxon>Bacteria</taxon>
        <taxon>Pseudomonadati</taxon>
        <taxon>Pseudomonadota</taxon>
        <taxon>Alphaproteobacteria</taxon>
        <taxon>Hyphomicrobiales</taxon>
        <taxon>Salinarimonadaceae</taxon>
        <taxon>Salinarimonas</taxon>
    </lineage>
</organism>
<dbReference type="GO" id="GO:0000155">
    <property type="term" value="F:phosphorelay sensor kinase activity"/>
    <property type="evidence" value="ECO:0007669"/>
    <property type="project" value="InterPro"/>
</dbReference>